<feature type="region of interest" description="Disordered" evidence="2">
    <location>
        <begin position="523"/>
        <end position="542"/>
    </location>
</feature>
<evidence type="ECO:0000256" key="1">
    <source>
        <dbReference type="ARBA" id="ARBA00022581"/>
    </source>
</evidence>
<evidence type="ECO:0000313" key="4">
    <source>
        <dbReference type="EMBL" id="VEL13054.1"/>
    </source>
</evidence>
<evidence type="ECO:0000256" key="3">
    <source>
        <dbReference type="SAM" id="Phobius"/>
    </source>
</evidence>
<accession>A0A3S5A672</accession>
<evidence type="ECO:0000313" key="5">
    <source>
        <dbReference type="Proteomes" id="UP000784294"/>
    </source>
</evidence>
<comment type="caution">
    <text evidence="4">The sequence shown here is derived from an EMBL/GenBank/DDBJ whole genome shotgun (WGS) entry which is preliminary data.</text>
</comment>
<protein>
    <submittedName>
        <fullName evidence="4">Uncharacterized protein</fullName>
    </submittedName>
</protein>
<keyword evidence="1" id="KW-0945">Host-virus interaction</keyword>
<dbReference type="Proteomes" id="UP000784294">
    <property type="component" value="Unassembled WGS sequence"/>
</dbReference>
<keyword evidence="3" id="KW-0472">Membrane</keyword>
<sequence>MLGGQASEPGISHSCVSVVLPEAHQQGNEKTQERNERSHIPFRHLLLHLVLIIPILILLFFIFTFLSTLSAYSFYFTPHSPHPPLLHSSLPHHRVFYLSKTHTSLPSTSPTPAPPLPPLSPTQHHYRHVLQTYTFISSHSPPPSRPFSLPLAPPLPQLSPPQPHSLLPLLLLPLFFLLHLLLSSIHVLFFKLILLFILPLLFLLVLPLLLLPLFFLLHLLSIIHVLFFKLILPFILLFLFFFVLPLLLFLLHLLLSIILVLFFKLILPFLLLILHVLLIVFLYLIHFLHIFYFLALSLQPSPRLPSLPLSLSSYSTFHRLLSSTAFSSLFTSSITYFPNFSSFFPSPCFFLTSSFSLFYTFPSPPSTPSPSPALPFSSLPTFFPLRSTQFPSSRPSRPPPLSLLLLCPPKCEVTLYLYPIEAMVSKRLLHLSQRNCTAPFLPTPKSPSAGDLLSRLGWLWTSEANDQNRTTTRWCDNTPTGGRRARGQSYAIRALVLANSSRPWYHTPRDGMRNPTRWSSLEANAASDTSQSCESVTTRTVA</sequence>
<feature type="transmembrane region" description="Helical" evidence="3">
    <location>
        <begin position="45"/>
        <end position="75"/>
    </location>
</feature>
<feature type="transmembrane region" description="Helical" evidence="3">
    <location>
        <begin position="269"/>
        <end position="296"/>
    </location>
</feature>
<proteinExistence type="predicted"/>
<dbReference type="EMBL" id="CAAALY010016641">
    <property type="protein sequence ID" value="VEL13054.1"/>
    <property type="molecule type" value="Genomic_DNA"/>
</dbReference>
<dbReference type="PANTHER" id="PTHR13037">
    <property type="entry name" value="FORMIN"/>
    <property type="match status" value="1"/>
</dbReference>
<keyword evidence="5" id="KW-1185">Reference proteome</keyword>
<keyword evidence="3" id="KW-0812">Transmembrane</keyword>
<feature type="transmembrane region" description="Helical" evidence="3">
    <location>
        <begin position="189"/>
        <end position="209"/>
    </location>
</feature>
<name>A0A3S5A672_9PLAT</name>
<dbReference type="AlphaFoldDB" id="A0A3S5A672"/>
<evidence type="ECO:0000256" key="2">
    <source>
        <dbReference type="SAM" id="MobiDB-lite"/>
    </source>
</evidence>
<reference evidence="4" key="1">
    <citation type="submission" date="2018-11" db="EMBL/GenBank/DDBJ databases">
        <authorList>
            <consortium name="Pathogen Informatics"/>
        </authorList>
    </citation>
    <scope>NUCLEOTIDE SEQUENCE</scope>
</reference>
<feature type="transmembrane region" description="Helical" evidence="3">
    <location>
        <begin position="165"/>
        <end position="182"/>
    </location>
</feature>
<feature type="transmembrane region" description="Helical" evidence="3">
    <location>
        <begin position="239"/>
        <end position="263"/>
    </location>
</feature>
<keyword evidence="3" id="KW-1133">Transmembrane helix</keyword>
<organism evidence="4 5">
    <name type="scientific">Protopolystoma xenopodis</name>
    <dbReference type="NCBI Taxonomy" id="117903"/>
    <lineage>
        <taxon>Eukaryota</taxon>
        <taxon>Metazoa</taxon>
        <taxon>Spiralia</taxon>
        <taxon>Lophotrochozoa</taxon>
        <taxon>Platyhelminthes</taxon>
        <taxon>Monogenea</taxon>
        <taxon>Polyopisthocotylea</taxon>
        <taxon>Polystomatidea</taxon>
        <taxon>Polystomatidae</taxon>
        <taxon>Protopolystoma</taxon>
    </lineage>
</organism>
<dbReference type="PANTHER" id="PTHR13037:SF24">
    <property type="entry name" value="POLYCOMB PROTEIN PCL-RELATED"/>
    <property type="match status" value="1"/>
</dbReference>
<gene>
    <name evidence="4" type="ORF">PXEA_LOCUS6494</name>
</gene>